<dbReference type="PROSITE" id="PS51755">
    <property type="entry name" value="OMPR_PHOB"/>
    <property type="match status" value="1"/>
</dbReference>
<keyword evidence="4 7" id="KW-0238">DNA-binding</keyword>
<comment type="caution">
    <text evidence="10">The sequence shown here is derived from an EMBL/GenBank/DDBJ whole genome shotgun (WGS) entry which is preliminary data.</text>
</comment>
<evidence type="ECO:0000256" key="3">
    <source>
        <dbReference type="ARBA" id="ARBA00023015"/>
    </source>
</evidence>
<dbReference type="InterPro" id="IPR039420">
    <property type="entry name" value="WalR-like"/>
</dbReference>
<evidence type="ECO:0000313" key="10">
    <source>
        <dbReference type="EMBL" id="MBM7123366.1"/>
    </source>
</evidence>
<sequence length="243" mass="27214">MSPDRPKIRNAGFVLIVEDNVELAQSVGIYLDQRGYAVDYAHDGMTGLRLAADQKYDVVILDKGLPGLDGMTVCRRLRTEHRSTTPIVMLTGHTSLEDKLQALDGGADDYICKPFDLRELGARLSVLIRRDQGKTVQGILAVGDLTFDTGTLEVTRAGQPIEIGPVPLRILEFLMRESPKVVSRERIERQVWGESLPDSDTLRSHLYILRRAIDKPFAYPLLHTLPYVGYRLVDMRAVEAEVT</sequence>
<dbReference type="SMART" id="SM00862">
    <property type="entry name" value="Trans_reg_C"/>
    <property type="match status" value="1"/>
</dbReference>
<evidence type="ECO:0000256" key="7">
    <source>
        <dbReference type="PROSITE-ProRule" id="PRU01091"/>
    </source>
</evidence>
<dbReference type="CDD" id="cd00383">
    <property type="entry name" value="trans_reg_C"/>
    <property type="match status" value="1"/>
</dbReference>
<dbReference type="Gene3D" id="3.40.50.2300">
    <property type="match status" value="1"/>
</dbReference>
<evidence type="ECO:0000256" key="1">
    <source>
        <dbReference type="ARBA" id="ARBA00022553"/>
    </source>
</evidence>
<dbReference type="PANTHER" id="PTHR48111:SF22">
    <property type="entry name" value="REGULATOR OF RPOS"/>
    <property type="match status" value="1"/>
</dbReference>
<dbReference type="SUPFAM" id="SSF52172">
    <property type="entry name" value="CheY-like"/>
    <property type="match status" value="1"/>
</dbReference>
<dbReference type="InterPro" id="IPR016032">
    <property type="entry name" value="Sig_transdc_resp-reg_C-effctor"/>
</dbReference>
<dbReference type="Proteomes" id="UP001430065">
    <property type="component" value="Unassembled WGS sequence"/>
</dbReference>
<dbReference type="CDD" id="cd17574">
    <property type="entry name" value="REC_OmpR"/>
    <property type="match status" value="1"/>
</dbReference>
<feature type="modified residue" description="4-aspartylphosphate" evidence="6">
    <location>
        <position position="62"/>
    </location>
</feature>
<keyword evidence="1 6" id="KW-0597">Phosphoprotein</keyword>
<dbReference type="SMART" id="SM00448">
    <property type="entry name" value="REC"/>
    <property type="match status" value="1"/>
</dbReference>
<feature type="domain" description="Response regulatory" evidence="8">
    <location>
        <begin position="13"/>
        <end position="128"/>
    </location>
</feature>
<evidence type="ECO:0000259" key="8">
    <source>
        <dbReference type="PROSITE" id="PS50110"/>
    </source>
</evidence>
<organism evidence="10 11">
    <name type="scientific">Dyella kyungheensis</name>
    <dbReference type="NCBI Taxonomy" id="1242174"/>
    <lineage>
        <taxon>Bacteria</taxon>
        <taxon>Pseudomonadati</taxon>
        <taxon>Pseudomonadota</taxon>
        <taxon>Gammaproteobacteria</taxon>
        <taxon>Lysobacterales</taxon>
        <taxon>Rhodanobacteraceae</taxon>
        <taxon>Dyella</taxon>
    </lineage>
</organism>
<dbReference type="PROSITE" id="PS50110">
    <property type="entry name" value="RESPONSE_REGULATORY"/>
    <property type="match status" value="1"/>
</dbReference>
<feature type="DNA-binding region" description="OmpR/PhoB-type" evidence="7">
    <location>
        <begin position="137"/>
        <end position="234"/>
    </location>
</feature>
<evidence type="ECO:0000256" key="6">
    <source>
        <dbReference type="PROSITE-ProRule" id="PRU00169"/>
    </source>
</evidence>
<keyword evidence="5" id="KW-0804">Transcription</keyword>
<evidence type="ECO:0000313" key="11">
    <source>
        <dbReference type="Proteomes" id="UP001430065"/>
    </source>
</evidence>
<dbReference type="InterPro" id="IPR011006">
    <property type="entry name" value="CheY-like_superfamily"/>
</dbReference>
<dbReference type="InterPro" id="IPR036388">
    <property type="entry name" value="WH-like_DNA-bd_sf"/>
</dbReference>
<dbReference type="SUPFAM" id="SSF46894">
    <property type="entry name" value="C-terminal effector domain of the bipartite response regulators"/>
    <property type="match status" value="1"/>
</dbReference>
<reference evidence="10 11" key="1">
    <citation type="submission" date="2020-10" db="EMBL/GenBank/DDBJ databases">
        <title>Phylogeny of dyella-like bacteria.</title>
        <authorList>
            <person name="Fu J."/>
        </authorList>
    </citation>
    <scope>NUCLEOTIDE SEQUENCE [LARGE SCALE GENOMIC DNA]</scope>
    <source>
        <strain evidence="10 11">THG-B117</strain>
    </source>
</reference>
<keyword evidence="2" id="KW-0902">Two-component regulatory system</keyword>
<name>A0ABS2JWG9_9GAMM</name>
<evidence type="ECO:0000256" key="4">
    <source>
        <dbReference type="ARBA" id="ARBA00023125"/>
    </source>
</evidence>
<dbReference type="Pfam" id="PF00486">
    <property type="entry name" value="Trans_reg_C"/>
    <property type="match status" value="1"/>
</dbReference>
<evidence type="ECO:0000259" key="9">
    <source>
        <dbReference type="PROSITE" id="PS51755"/>
    </source>
</evidence>
<keyword evidence="3" id="KW-0805">Transcription regulation</keyword>
<dbReference type="Pfam" id="PF00072">
    <property type="entry name" value="Response_reg"/>
    <property type="match status" value="1"/>
</dbReference>
<protein>
    <submittedName>
        <fullName evidence="10">Response regulator transcription factor</fullName>
    </submittedName>
</protein>
<dbReference type="EMBL" id="JADIKC010000011">
    <property type="protein sequence ID" value="MBM7123366.1"/>
    <property type="molecule type" value="Genomic_DNA"/>
</dbReference>
<accession>A0ABS2JWG9</accession>
<gene>
    <name evidence="10" type="ORF">ISP20_19540</name>
</gene>
<evidence type="ECO:0000256" key="5">
    <source>
        <dbReference type="ARBA" id="ARBA00023163"/>
    </source>
</evidence>
<keyword evidence="11" id="KW-1185">Reference proteome</keyword>
<feature type="domain" description="OmpR/PhoB-type" evidence="9">
    <location>
        <begin position="137"/>
        <end position="234"/>
    </location>
</feature>
<dbReference type="Gene3D" id="6.10.250.690">
    <property type="match status" value="1"/>
</dbReference>
<proteinExistence type="predicted"/>
<dbReference type="InterPro" id="IPR001789">
    <property type="entry name" value="Sig_transdc_resp-reg_receiver"/>
</dbReference>
<dbReference type="InterPro" id="IPR001867">
    <property type="entry name" value="OmpR/PhoB-type_DNA-bd"/>
</dbReference>
<dbReference type="Gene3D" id="1.10.10.10">
    <property type="entry name" value="Winged helix-like DNA-binding domain superfamily/Winged helix DNA-binding domain"/>
    <property type="match status" value="1"/>
</dbReference>
<evidence type="ECO:0000256" key="2">
    <source>
        <dbReference type="ARBA" id="ARBA00023012"/>
    </source>
</evidence>
<dbReference type="RefSeq" id="WP_204637821.1">
    <property type="nucleotide sequence ID" value="NZ_CP183983.1"/>
</dbReference>
<dbReference type="PANTHER" id="PTHR48111">
    <property type="entry name" value="REGULATOR OF RPOS"/>
    <property type="match status" value="1"/>
</dbReference>